<evidence type="ECO:0000313" key="1">
    <source>
        <dbReference type="EMBL" id="SIS00650.1"/>
    </source>
</evidence>
<dbReference type="AlphaFoldDB" id="A0A1N7FK36"/>
<proteinExistence type="predicted"/>
<protein>
    <submittedName>
        <fullName evidence="1">Uncharacterized protein</fullName>
    </submittedName>
</protein>
<gene>
    <name evidence="1" type="ORF">SAMN05444858_1391</name>
</gene>
<organism evidence="1 2">
    <name type="scientific">Micromonospora avicenniae</name>
    <dbReference type="NCBI Taxonomy" id="1198245"/>
    <lineage>
        <taxon>Bacteria</taxon>
        <taxon>Bacillati</taxon>
        <taxon>Actinomycetota</taxon>
        <taxon>Actinomycetes</taxon>
        <taxon>Micromonosporales</taxon>
        <taxon>Micromonosporaceae</taxon>
        <taxon>Micromonospora</taxon>
    </lineage>
</organism>
<evidence type="ECO:0000313" key="2">
    <source>
        <dbReference type="Proteomes" id="UP000186004"/>
    </source>
</evidence>
<dbReference type="EMBL" id="FTNF01000039">
    <property type="protein sequence ID" value="SIS00650.1"/>
    <property type="molecule type" value="Genomic_DNA"/>
</dbReference>
<dbReference type="Proteomes" id="UP000186004">
    <property type="component" value="Unassembled WGS sequence"/>
</dbReference>
<name>A0A1N7FK36_9ACTN</name>
<accession>A0A1N7FK36</accession>
<sequence>MDDQRVDQPAGTPKTDALEDALKAFLDPDTAGRGSIGWIFGDSSEPPAGIGTVAMLIASPATPHAHRSVLIQSLVHAIKTAETHPEPIHTYLAAHRGLVYRLVELMTERGPAPWRSRAVAELAARTGLTRAESTLLLAGLPVRNWDEHSFLSDEQMAILRITANEAKIGRMELLTLAYPDRIRLVDAAMPDDPATLWDQGPDVPQLSARWIETQGRRVPVREDLLAELATVMGFPTGILRTFAEPTPGDWLHTDGECSTVAGLISTTAPAGGEPFSDRHLPSAATGLAWLAYHLPAGDPIRANLGRVYELIRLRLRNPKLLIGTVRLDPKEAPTHHSPAVVAGIRLPTGQTCYHLRPAHITDPHDPALDVIPDHSPISIRLMLDPAFGRMITALESSGLPAGTYAQNAVLTAPHLVTQVADKFCLDAAAASLYLQMLALPDPTDANLRRWNNWDTTELADLGSALVRSGLLIEDTRTAAARRFFLPGPWMVRKFVPPFEAWKSSLYGFSPDQEPPYRWTLVSRPVAELFQAAAERILAGDTPNDFGVTMTNKP</sequence>
<reference evidence="1 2" key="1">
    <citation type="submission" date="2017-01" db="EMBL/GenBank/DDBJ databases">
        <authorList>
            <person name="Mah S.A."/>
            <person name="Swanson W.J."/>
            <person name="Moy G.W."/>
            <person name="Vacquier V.D."/>
        </authorList>
    </citation>
    <scope>NUCLEOTIDE SEQUENCE [LARGE SCALE GENOMIC DNA]</scope>
    <source>
        <strain evidence="1 2">DSM 45758</strain>
    </source>
</reference>
<keyword evidence="2" id="KW-1185">Reference proteome</keyword>